<evidence type="ECO:0000256" key="4">
    <source>
        <dbReference type="ARBA" id="ARBA00023163"/>
    </source>
</evidence>
<evidence type="ECO:0000256" key="3">
    <source>
        <dbReference type="ARBA" id="ARBA00023015"/>
    </source>
</evidence>
<comment type="caution">
    <text evidence="7">The sequence shown here is derived from an EMBL/GenBank/DDBJ whole genome shotgun (WGS) entry which is preliminary data.</text>
</comment>
<dbReference type="InterPro" id="IPR029016">
    <property type="entry name" value="GAF-like_dom_sf"/>
</dbReference>
<dbReference type="SUPFAM" id="SSF55781">
    <property type="entry name" value="GAF domain-like"/>
    <property type="match status" value="1"/>
</dbReference>
<name>A0A7Y9JY22_9CELL</name>
<keyword evidence="9" id="KW-1185">Reference proteome</keyword>
<dbReference type="GO" id="GO:0003723">
    <property type="term" value="F:RNA binding"/>
    <property type="evidence" value="ECO:0007669"/>
    <property type="project" value="InterPro"/>
</dbReference>
<accession>A0A7Y9JY22</accession>
<dbReference type="Gene3D" id="1.10.10.10">
    <property type="entry name" value="Winged helix-like DNA-binding domain superfamily/Winged helix DNA-binding domain"/>
    <property type="match status" value="1"/>
</dbReference>
<dbReference type="PIRSF" id="PIRSF036625">
    <property type="entry name" value="GAF_ANTAR"/>
    <property type="match status" value="1"/>
</dbReference>
<dbReference type="AlphaFoldDB" id="A0A7Y9JY22"/>
<dbReference type="SUPFAM" id="SSF52172">
    <property type="entry name" value="CheY-like"/>
    <property type="match status" value="1"/>
</dbReference>
<dbReference type="EMBL" id="JACCBK010000001">
    <property type="protein sequence ID" value="NYD84635.1"/>
    <property type="molecule type" value="Genomic_DNA"/>
</dbReference>
<gene>
    <name evidence="7" type="ORF">BKA21_000184</name>
    <name evidence="6" type="ORF">Col01nite_08610</name>
</gene>
<protein>
    <submittedName>
        <fullName evidence="6">Transcription antitermination regulator</fullName>
    </submittedName>
</protein>
<evidence type="ECO:0000259" key="5">
    <source>
        <dbReference type="PROSITE" id="PS50921"/>
    </source>
</evidence>
<dbReference type="InterPro" id="IPR036388">
    <property type="entry name" value="WH-like_DNA-bd_sf"/>
</dbReference>
<evidence type="ECO:0000256" key="1">
    <source>
        <dbReference type="ARBA" id="ARBA00022679"/>
    </source>
</evidence>
<dbReference type="PROSITE" id="PS50921">
    <property type="entry name" value="ANTAR"/>
    <property type="match status" value="1"/>
</dbReference>
<dbReference type="GO" id="GO:0016301">
    <property type="term" value="F:kinase activity"/>
    <property type="evidence" value="ECO:0007669"/>
    <property type="project" value="UniProtKB-KW"/>
</dbReference>
<feature type="domain" description="ANTAR" evidence="5">
    <location>
        <begin position="166"/>
        <end position="227"/>
    </location>
</feature>
<evidence type="ECO:0000313" key="6">
    <source>
        <dbReference type="EMBL" id="GIG31702.1"/>
    </source>
</evidence>
<keyword evidence="1" id="KW-0808">Transferase</keyword>
<dbReference type="InterPro" id="IPR011006">
    <property type="entry name" value="CheY-like_superfamily"/>
</dbReference>
<evidence type="ECO:0000313" key="8">
    <source>
        <dbReference type="Proteomes" id="UP000577956"/>
    </source>
</evidence>
<dbReference type="RefSeq" id="WP_140459040.1">
    <property type="nucleotide sequence ID" value="NZ_BAABFI010000004.1"/>
</dbReference>
<dbReference type="Proteomes" id="UP000577956">
    <property type="component" value="Unassembled WGS sequence"/>
</dbReference>
<keyword evidence="3" id="KW-0805">Transcription regulation</keyword>
<sequence>MDGTDESVELTTARLHAELVRATEVQHVVQALADASATVLRAVNETSVTLRRGRNATTVAATGDRARRCDEVEYAADAGPCLTAADTGATVLIPDLAAEDRWPAWRDAALDAGFVCAGAFPVPVDADVSVAINVYSETPRWDADDVARIEHLTADLGRVVGYSLRLTELSRRTADLQAALESRGVIDQAVGVVMAQNRCGADDALDLLRRASQTRNVKLRDLAREIVAQVGGEGRASAFVARSG</sequence>
<evidence type="ECO:0000256" key="2">
    <source>
        <dbReference type="ARBA" id="ARBA00022777"/>
    </source>
</evidence>
<proteinExistence type="predicted"/>
<keyword evidence="4" id="KW-0804">Transcription</keyword>
<organism evidence="7 8">
    <name type="scientific">Cellulomonas oligotrophica</name>
    <dbReference type="NCBI Taxonomy" id="931536"/>
    <lineage>
        <taxon>Bacteria</taxon>
        <taxon>Bacillati</taxon>
        <taxon>Actinomycetota</taxon>
        <taxon>Actinomycetes</taxon>
        <taxon>Micrococcales</taxon>
        <taxon>Cellulomonadaceae</taxon>
        <taxon>Cellulomonas</taxon>
    </lineage>
</organism>
<dbReference type="InterPro" id="IPR003018">
    <property type="entry name" value="GAF"/>
</dbReference>
<dbReference type="InterPro" id="IPR005561">
    <property type="entry name" value="ANTAR"/>
</dbReference>
<evidence type="ECO:0000313" key="9">
    <source>
        <dbReference type="Proteomes" id="UP000618382"/>
    </source>
</evidence>
<dbReference type="InterPro" id="IPR012074">
    <property type="entry name" value="GAF_ANTAR"/>
</dbReference>
<dbReference type="Gene3D" id="3.30.450.40">
    <property type="match status" value="1"/>
</dbReference>
<dbReference type="SMART" id="SM01012">
    <property type="entry name" value="ANTAR"/>
    <property type="match status" value="1"/>
</dbReference>
<dbReference type="Proteomes" id="UP000618382">
    <property type="component" value="Unassembled WGS sequence"/>
</dbReference>
<keyword evidence="2" id="KW-0418">Kinase</keyword>
<dbReference type="Pfam" id="PF13185">
    <property type="entry name" value="GAF_2"/>
    <property type="match status" value="1"/>
</dbReference>
<dbReference type="Pfam" id="PF03861">
    <property type="entry name" value="ANTAR"/>
    <property type="match status" value="1"/>
</dbReference>
<reference evidence="7 8" key="1">
    <citation type="submission" date="2020-07" db="EMBL/GenBank/DDBJ databases">
        <title>Sequencing the genomes of 1000 actinobacteria strains.</title>
        <authorList>
            <person name="Klenk H.-P."/>
        </authorList>
    </citation>
    <scope>NUCLEOTIDE SEQUENCE [LARGE SCALE GENOMIC DNA]</scope>
    <source>
        <strain evidence="7 8">DSM 24482</strain>
    </source>
</reference>
<reference evidence="6 9" key="2">
    <citation type="submission" date="2021-01" db="EMBL/GenBank/DDBJ databases">
        <title>Whole genome shotgun sequence of Cellulomonas oligotrophica NBRC 109435.</title>
        <authorList>
            <person name="Komaki H."/>
            <person name="Tamura T."/>
        </authorList>
    </citation>
    <scope>NUCLEOTIDE SEQUENCE [LARGE SCALE GENOMIC DNA]</scope>
    <source>
        <strain evidence="6 9">NBRC 109435</strain>
    </source>
</reference>
<dbReference type="EMBL" id="BONN01000002">
    <property type="protein sequence ID" value="GIG31702.1"/>
    <property type="molecule type" value="Genomic_DNA"/>
</dbReference>
<evidence type="ECO:0000313" key="7">
    <source>
        <dbReference type="EMBL" id="NYD84635.1"/>
    </source>
</evidence>